<feature type="transmembrane region" description="Helical" evidence="1">
    <location>
        <begin position="46"/>
        <end position="64"/>
    </location>
</feature>
<dbReference type="PANTHER" id="PTHR23028:SF53">
    <property type="entry name" value="ACYL_TRANSF_3 DOMAIN-CONTAINING PROTEIN"/>
    <property type="match status" value="1"/>
</dbReference>
<feature type="domain" description="Acyltransferase 3" evidence="2">
    <location>
        <begin position="11"/>
        <end position="356"/>
    </location>
</feature>
<feature type="transmembrane region" description="Helical" evidence="1">
    <location>
        <begin position="111"/>
        <end position="132"/>
    </location>
</feature>
<keyword evidence="3" id="KW-0808">Transferase</keyword>
<feature type="transmembrane region" description="Helical" evidence="1">
    <location>
        <begin position="6"/>
        <end position="25"/>
    </location>
</feature>
<keyword evidence="1" id="KW-0812">Transmembrane</keyword>
<feature type="transmembrane region" description="Helical" evidence="1">
    <location>
        <begin position="339"/>
        <end position="359"/>
    </location>
</feature>
<dbReference type="AlphaFoldDB" id="K9UAZ0"/>
<dbReference type="InterPro" id="IPR002656">
    <property type="entry name" value="Acyl_transf_3_dom"/>
</dbReference>
<evidence type="ECO:0000256" key="1">
    <source>
        <dbReference type="SAM" id="Phobius"/>
    </source>
</evidence>
<reference evidence="3 4" key="1">
    <citation type="submission" date="2012-05" db="EMBL/GenBank/DDBJ databases">
        <title>Finished chromosome of genome of Chamaesiphon sp. PCC 6605.</title>
        <authorList>
            <consortium name="US DOE Joint Genome Institute"/>
            <person name="Gugger M."/>
            <person name="Coursin T."/>
            <person name="Rippka R."/>
            <person name="Tandeau De Marsac N."/>
            <person name="Huntemann M."/>
            <person name="Wei C.-L."/>
            <person name="Han J."/>
            <person name="Detter J.C."/>
            <person name="Han C."/>
            <person name="Tapia R."/>
            <person name="Chen A."/>
            <person name="Kyrpides N."/>
            <person name="Mavromatis K."/>
            <person name="Markowitz V."/>
            <person name="Szeto E."/>
            <person name="Ivanova N."/>
            <person name="Pagani I."/>
            <person name="Pati A."/>
            <person name="Goodwin L."/>
            <person name="Nordberg H.P."/>
            <person name="Cantor M.N."/>
            <person name="Hua S.X."/>
            <person name="Woyke T."/>
            <person name="Kerfeld C.A."/>
        </authorList>
    </citation>
    <scope>NUCLEOTIDE SEQUENCE [LARGE SCALE GENOMIC DNA]</scope>
    <source>
        <strain evidence="4">ATCC 27169 / PCC 6605</strain>
    </source>
</reference>
<proteinExistence type="predicted"/>
<name>K9UAZ0_CHAP6</name>
<keyword evidence="3" id="KW-0012">Acyltransferase</keyword>
<protein>
    <submittedName>
        <fullName evidence="3">Putative acyltransferase</fullName>
    </submittedName>
</protein>
<keyword evidence="1" id="KW-1133">Transmembrane helix</keyword>
<dbReference type="HOGENOM" id="CLU_005679_2_5_3"/>
<gene>
    <name evidence="3" type="ORF">Cha6605_0306</name>
</gene>
<keyword evidence="1" id="KW-0472">Membrane</keyword>
<feature type="transmembrane region" description="Helical" evidence="1">
    <location>
        <begin position="263"/>
        <end position="282"/>
    </location>
</feature>
<feature type="transmembrane region" description="Helical" evidence="1">
    <location>
        <begin position="84"/>
        <end position="104"/>
    </location>
</feature>
<accession>K9UAZ0</accession>
<dbReference type="GO" id="GO:0000271">
    <property type="term" value="P:polysaccharide biosynthetic process"/>
    <property type="evidence" value="ECO:0007669"/>
    <property type="project" value="TreeGrafter"/>
</dbReference>
<dbReference type="KEGG" id="cmp:Cha6605_0306"/>
<dbReference type="STRING" id="1173020.Cha6605_0306"/>
<evidence type="ECO:0000313" key="4">
    <source>
        <dbReference type="Proteomes" id="UP000010366"/>
    </source>
</evidence>
<sequence length="371" mass="42432">MVKTELLPLTSLRFISAFWVFLFHVNSRWPLDLPGPIDNIISQGPLGMSIFFILSGFVLGYTYFNKEPIRDYRAFLIKRFARIYPVYILISILTLPFLVIPQVGADAIGTIAYLLTYLLVVILNVFLLQAWLPSLFNYWIDGGTWSLSVECFFYVLFPYILFVLKPLSLDRLKKLLLIFYILSLIPGLVFISPLVPKVLFATVYALPIYRLSEFIIGVIIAIIFITNSDRPAAKSVPDRYKLVLVTIGLLTYLSIYAKAVPQIYVIHNFVAIPAIAAIVYYCASISKGYLYRILANRTFVVLGKISYSFYLVQSIPLLFIETNYRMLVQYVPFIADRYLLAFAIFSITLLGSAITYYAIENPLRKFIVKLI</sequence>
<dbReference type="PANTHER" id="PTHR23028">
    <property type="entry name" value="ACETYLTRANSFERASE"/>
    <property type="match status" value="1"/>
</dbReference>
<feature type="transmembrane region" description="Helical" evidence="1">
    <location>
        <begin position="144"/>
        <end position="164"/>
    </location>
</feature>
<evidence type="ECO:0000313" key="3">
    <source>
        <dbReference type="EMBL" id="AFY91606.1"/>
    </source>
</evidence>
<dbReference type="Pfam" id="PF01757">
    <property type="entry name" value="Acyl_transf_3"/>
    <property type="match status" value="1"/>
</dbReference>
<keyword evidence="4" id="KW-1185">Reference proteome</keyword>
<dbReference type="Proteomes" id="UP000010366">
    <property type="component" value="Chromosome"/>
</dbReference>
<dbReference type="EMBL" id="CP003600">
    <property type="protein sequence ID" value="AFY91606.1"/>
    <property type="molecule type" value="Genomic_DNA"/>
</dbReference>
<organism evidence="3 4">
    <name type="scientific">Chamaesiphon minutus (strain ATCC 27169 / PCC 6605)</name>
    <dbReference type="NCBI Taxonomy" id="1173020"/>
    <lineage>
        <taxon>Bacteria</taxon>
        <taxon>Bacillati</taxon>
        <taxon>Cyanobacteriota</taxon>
        <taxon>Cyanophyceae</taxon>
        <taxon>Gomontiellales</taxon>
        <taxon>Chamaesiphonaceae</taxon>
        <taxon>Chamaesiphon</taxon>
    </lineage>
</organism>
<evidence type="ECO:0000259" key="2">
    <source>
        <dbReference type="Pfam" id="PF01757"/>
    </source>
</evidence>
<feature type="transmembrane region" description="Helical" evidence="1">
    <location>
        <begin position="176"/>
        <end position="195"/>
    </location>
</feature>
<feature type="transmembrane region" description="Helical" evidence="1">
    <location>
        <begin position="207"/>
        <end position="228"/>
    </location>
</feature>
<dbReference type="GO" id="GO:0016747">
    <property type="term" value="F:acyltransferase activity, transferring groups other than amino-acyl groups"/>
    <property type="evidence" value="ECO:0007669"/>
    <property type="project" value="InterPro"/>
</dbReference>
<dbReference type="GO" id="GO:0016020">
    <property type="term" value="C:membrane"/>
    <property type="evidence" value="ECO:0007669"/>
    <property type="project" value="TreeGrafter"/>
</dbReference>
<feature type="transmembrane region" description="Helical" evidence="1">
    <location>
        <begin position="294"/>
        <end position="319"/>
    </location>
</feature>
<dbReference type="InterPro" id="IPR050879">
    <property type="entry name" value="Acyltransferase_3"/>
</dbReference>
<dbReference type="eggNOG" id="COG1835">
    <property type="taxonomic scope" value="Bacteria"/>
</dbReference>